<dbReference type="EMBL" id="BAABDH010000109">
    <property type="protein sequence ID" value="GAA3951394.1"/>
    <property type="molecule type" value="Genomic_DNA"/>
</dbReference>
<dbReference type="InterPro" id="IPR015037">
    <property type="entry name" value="DUF1919"/>
</dbReference>
<dbReference type="SUPFAM" id="SSF142795">
    <property type="entry name" value="CAC2185-like"/>
    <property type="match status" value="1"/>
</dbReference>
<evidence type="ECO:0000313" key="1">
    <source>
        <dbReference type="EMBL" id="GAA3951394.1"/>
    </source>
</evidence>
<keyword evidence="2" id="KW-1185">Reference proteome</keyword>
<sequence length="225" mass="26495">MSYFIDQQRKKAGRCLDRYRLKNKSFTLFSDDCWGGEVYKHFDHPFNTPFIGLMLEAPCYMRLVSEPKHYLAQPLVFQKHSFYQGIDALRARWHHYFPIATLGSDVEIQFLHYHSDAEAQEKWTRRVQRINWGNIFLKFDGSKAGATPELTQQFDQLPFPRLTLLREPQPEIQSALVVPRYVNDGMLQFERARPHFDLLGWLNRGAMHGSSLVRFYNQVFFPSSS</sequence>
<evidence type="ECO:0000313" key="2">
    <source>
        <dbReference type="Proteomes" id="UP001499909"/>
    </source>
</evidence>
<dbReference type="Pfam" id="PF08942">
    <property type="entry name" value="DUF1919"/>
    <property type="match status" value="1"/>
</dbReference>
<organism evidence="1 2">
    <name type="scientific">Hymenobacter algoricola</name>
    <dbReference type="NCBI Taxonomy" id="486267"/>
    <lineage>
        <taxon>Bacteria</taxon>
        <taxon>Pseudomonadati</taxon>
        <taxon>Bacteroidota</taxon>
        <taxon>Cytophagia</taxon>
        <taxon>Cytophagales</taxon>
        <taxon>Hymenobacteraceae</taxon>
        <taxon>Hymenobacter</taxon>
    </lineage>
</organism>
<dbReference type="RefSeq" id="WP_345117148.1">
    <property type="nucleotide sequence ID" value="NZ_BAABDH010000109.1"/>
</dbReference>
<protein>
    <submittedName>
        <fullName evidence="1">DUF1919 domain-containing protein</fullName>
    </submittedName>
</protein>
<gene>
    <name evidence="1" type="ORF">GCM10022406_36560</name>
</gene>
<name>A0ABP7NPC5_9BACT</name>
<reference evidence="2" key="1">
    <citation type="journal article" date="2019" name="Int. J. Syst. Evol. Microbiol.">
        <title>The Global Catalogue of Microorganisms (GCM) 10K type strain sequencing project: providing services to taxonomists for standard genome sequencing and annotation.</title>
        <authorList>
            <consortium name="The Broad Institute Genomics Platform"/>
            <consortium name="The Broad Institute Genome Sequencing Center for Infectious Disease"/>
            <person name="Wu L."/>
            <person name="Ma J."/>
        </authorList>
    </citation>
    <scope>NUCLEOTIDE SEQUENCE [LARGE SCALE GENOMIC DNA]</scope>
    <source>
        <strain evidence="2">JCM 17214</strain>
    </source>
</reference>
<proteinExistence type="predicted"/>
<dbReference type="Proteomes" id="UP001499909">
    <property type="component" value="Unassembled WGS sequence"/>
</dbReference>
<accession>A0ABP7NPC5</accession>
<comment type="caution">
    <text evidence="1">The sequence shown here is derived from an EMBL/GenBank/DDBJ whole genome shotgun (WGS) entry which is preliminary data.</text>
</comment>
<dbReference type="InterPro" id="IPR037226">
    <property type="entry name" value="CAC2185-like_sf"/>
</dbReference>